<accession>A0ABN5C4V1</accession>
<evidence type="ECO:0000313" key="2">
    <source>
        <dbReference type="Proteomes" id="UP000217258"/>
    </source>
</evidence>
<protein>
    <submittedName>
        <fullName evidence="1">Uncharacterized protein</fullName>
    </submittedName>
</protein>
<dbReference type="Proteomes" id="UP000217258">
    <property type="component" value="Chromosome I"/>
</dbReference>
<evidence type="ECO:0000313" key="1">
    <source>
        <dbReference type="EMBL" id="ATC92077.1"/>
    </source>
</evidence>
<proteinExistence type="predicted"/>
<dbReference type="EMBL" id="CP011030">
    <property type="protein sequence ID" value="ATC92077.1"/>
    <property type="molecule type" value="Genomic_DNA"/>
</dbReference>
<gene>
    <name evidence="1" type="ORF">PISS_a3402</name>
</gene>
<sequence>MLILINKVKSILHFLVNYLRFFNHFYNKDGQQSSALNNRCFVLG</sequence>
<keyword evidence="2" id="KW-1185">Reference proteome</keyword>
<name>A0ABN5C4V1_9GAMM</name>
<organism evidence="1 2">
    <name type="scientific">Pseudoalteromonas issachenkonii</name>
    <dbReference type="NCBI Taxonomy" id="152297"/>
    <lineage>
        <taxon>Bacteria</taxon>
        <taxon>Pseudomonadati</taxon>
        <taxon>Pseudomonadota</taxon>
        <taxon>Gammaproteobacteria</taxon>
        <taxon>Alteromonadales</taxon>
        <taxon>Pseudoalteromonadaceae</taxon>
        <taxon>Pseudoalteromonas</taxon>
    </lineage>
</organism>
<reference evidence="1 2" key="1">
    <citation type="submission" date="2015-06" db="EMBL/GenBank/DDBJ databases">
        <authorList>
            <person name="Xie B.-B."/>
            <person name="Rong J.-C."/>
            <person name="Qin Q.-L."/>
            <person name="Zhang Y.-Z."/>
        </authorList>
    </citation>
    <scope>NUCLEOTIDE SEQUENCE [LARGE SCALE GENOMIC DNA]</scope>
    <source>
        <strain evidence="1 2">KMM 3549</strain>
    </source>
</reference>